<evidence type="ECO:0000313" key="4">
    <source>
        <dbReference type="Proteomes" id="UP001268256"/>
    </source>
</evidence>
<dbReference type="GO" id="GO:0046872">
    <property type="term" value="F:metal ion binding"/>
    <property type="evidence" value="ECO:0007669"/>
    <property type="project" value="UniProtKB-KW"/>
</dbReference>
<organism evidence="3 4">
    <name type="scientific">Pseudocalidococcus azoricus BACA0444</name>
    <dbReference type="NCBI Taxonomy" id="2918990"/>
    <lineage>
        <taxon>Bacteria</taxon>
        <taxon>Bacillati</taxon>
        <taxon>Cyanobacteriota</taxon>
        <taxon>Cyanophyceae</taxon>
        <taxon>Acaryochloridales</taxon>
        <taxon>Thermosynechococcaceae</taxon>
        <taxon>Pseudocalidococcus</taxon>
        <taxon>Pseudocalidococcus azoricus</taxon>
    </lineage>
</organism>
<dbReference type="EMBL" id="JAVMIP010000004">
    <property type="protein sequence ID" value="MDS3860523.1"/>
    <property type="molecule type" value="Genomic_DNA"/>
</dbReference>
<name>A0AAE4FQS5_9CYAN</name>
<feature type="domain" description="Cupin type-2" evidence="2">
    <location>
        <begin position="49"/>
        <end position="120"/>
    </location>
</feature>
<accession>A0AAE4FQS5</accession>
<dbReference type="InterPro" id="IPR051610">
    <property type="entry name" value="GPI/OXD"/>
</dbReference>
<sequence>MNQSPISATSIPATQGQTIYPEPYASLVQGRLKRKLGDFFGLKNFGVNLTDLAPGAQSALLHHHSQQDEFIFILAGTPTLILGDRELTLGPGDCYGFPAGTGIAHQLVNPSAEPVRYLEIGDRSPNDQVNYPNDDLQASLTDGQWIITHKDGQLY</sequence>
<dbReference type="CDD" id="cd02224">
    <property type="entry name" value="cupin_SPO2919-like"/>
    <property type="match status" value="1"/>
</dbReference>
<dbReference type="InterPro" id="IPR011051">
    <property type="entry name" value="RmlC_Cupin_sf"/>
</dbReference>
<dbReference type="AlphaFoldDB" id="A0AAE4FQS5"/>
<dbReference type="RefSeq" id="WP_322877796.1">
    <property type="nucleotide sequence ID" value="NZ_JAVMIP010000004.1"/>
</dbReference>
<dbReference type="Pfam" id="PF07883">
    <property type="entry name" value="Cupin_2"/>
    <property type="match status" value="1"/>
</dbReference>
<keyword evidence="1" id="KW-0479">Metal-binding</keyword>
<evidence type="ECO:0000259" key="2">
    <source>
        <dbReference type="Pfam" id="PF07883"/>
    </source>
</evidence>
<dbReference type="SUPFAM" id="SSF51182">
    <property type="entry name" value="RmlC-like cupins"/>
    <property type="match status" value="1"/>
</dbReference>
<dbReference type="InterPro" id="IPR014710">
    <property type="entry name" value="RmlC-like_jellyroll"/>
</dbReference>
<dbReference type="PANTHER" id="PTHR35848">
    <property type="entry name" value="OXALATE-BINDING PROTEIN"/>
    <property type="match status" value="1"/>
</dbReference>
<protein>
    <submittedName>
        <fullName evidence="3">Cupin domain-containing protein</fullName>
    </submittedName>
</protein>
<gene>
    <name evidence="3" type="ORF">RIF25_06835</name>
</gene>
<dbReference type="Gene3D" id="2.60.120.10">
    <property type="entry name" value="Jelly Rolls"/>
    <property type="match status" value="1"/>
</dbReference>
<reference evidence="4" key="1">
    <citation type="submission" date="2023-07" db="EMBL/GenBank/DDBJ databases">
        <authorList>
            <person name="Luz R."/>
            <person name="Cordeiro R."/>
            <person name="Fonseca A."/>
            <person name="Goncalves V."/>
        </authorList>
    </citation>
    <scope>NUCLEOTIDE SEQUENCE [LARGE SCALE GENOMIC DNA]</scope>
    <source>
        <strain evidence="4">BACA0444</strain>
    </source>
</reference>
<evidence type="ECO:0000313" key="3">
    <source>
        <dbReference type="EMBL" id="MDS3860523.1"/>
    </source>
</evidence>
<dbReference type="Proteomes" id="UP001268256">
    <property type="component" value="Unassembled WGS sequence"/>
</dbReference>
<dbReference type="PANTHER" id="PTHR35848:SF9">
    <property type="entry name" value="SLL1358 PROTEIN"/>
    <property type="match status" value="1"/>
</dbReference>
<evidence type="ECO:0000256" key="1">
    <source>
        <dbReference type="ARBA" id="ARBA00022723"/>
    </source>
</evidence>
<proteinExistence type="predicted"/>
<comment type="caution">
    <text evidence="3">The sequence shown here is derived from an EMBL/GenBank/DDBJ whole genome shotgun (WGS) entry which is preliminary data.</text>
</comment>
<dbReference type="InterPro" id="IPR013096">
    <property type="entry name" value="Cupin_2"/>
</dbReference>
<keyword evidence="4" id="KW-1185">Reference proteome</keyword>